<keyword evidence="8" id="KW-1185">Reference proteome</keyword>
<gene>
    <name evidence="7" type="ORF">EC973_006248</name>
</gene>
<keyword evidence="2" id="KW-0813">Transport</keyword>
<evidence type="ECO:0000256" key="3">
    <source>
        <dbReference type="ARBA" id="ARBA00022927"/>
    </source>
</evidence>
<evidence type="ECO:0000256" key="1">
    <source>
        <dbReference type="ARBA" id="ARBA00004308"/>
    </source>
</evidence>
<dbReference type="Pfam" id="PF14807">
    <property type="entry name" value="AP4E_app_platf"/>
    <property type="match status" value="1"/>
</dbReference>
<evidence type="ECO:0000259" key="6">
    <source>
        <dbReference type="SMART" id="SM01356"/>
    </source>
</evidence>
<protein>
    <recommendedName>
        <fullName evidence="6">AP-4 complex subunit epsilon-1 C-terminal domain-containing protein</fullName>
    </recommendedName>
</protein>
<evidence type="ECO:0000313" key="8">
    <source>
        <dbReference type="Proteomes" id="UP000605846"/>
    </source>
</evidence>
<dbReference type="GO" id="GO:0012505">
    <property type="term" value="C:endomembrane system"/>
    <property type="evidence" value="ECO:0007669"/>
    <property type="project" value="UniProtKB-SubCell"/>
</dbReference>
<dbReference type="PANTHER" id="PTHR22780">
    <property type="entry name" value="ADAPTIN, ALPHA/GAMMA/EPSILON"/>
    <property type="match status" value="1"/>
</dbReference>
<comment type="subcellular location">
    <subcellularLocation>
        <location evidence="1">Endomembrane system</location>
    </subcellularLocation>
</comment>
<evidence type="ECO:0000256" key="5">
    <source>
        <dbReference type="SAM" id="MobiDB-lite"/>
    </source>
</evidence>
<reference evidence="7" key="1">
    <citation type="submission" date="2020-01" db="EMBL/GenBank/DDBJ databases">
        <title>Genome Sequencing of Three Apophysomyces-Like Fungal Strains Confirms a Novel Fungal Genus in the Mucoromycota with divergent Burkholderia-like Endosymbiotic Bacteria.</title>
        <authorList>
            <person name="Stajich J.E."/>
            <person name="Macias A.M."/>
            <person name="Carter-House D."/>
            <person name="Lovett B."/>
            <person name="Kasson L.R."/>
            <person name="Berry K."/>
            <person name="Grigoriev I."/>
            <person name="Chang Y."/>
            <person name="Spatafora J."/>
            <person name="Kasson M.T."/>
        </authorList>
    </citation>
    <scope>NUCLEOTIDE SEQUENCE</scope>
    <source>
        <strain evidence="7">NRRL A-21654</strain>
    </source>
</reference>
<dbReference type="EMBL" id="JABAYA010000039">
    <property type="protein sequence ID" value="KAF7728307.1"/>
    <property type="molecule type" value="Genomic_DNA"/>
</dbReference>
<dbReference type="Pfam" id="PF01602">
    <property type="entry name" value="Adaptin_N"/>
    <property type="match status" value="1"/>
</dbReference>
<dbReference type="InterPro" id="IPR050840">
    <property type="entry name" value="Adaptor_Complx_Large_Subunit"/>
</dbReference>
<feature type="compositionally biased region" description="Basic and acidic residues" evidence="5">
    <location>
        <begin position="697"/>
        <end position="706"/>
    </location>
</feature>
<dbReference type="InterPro" id="IPR011989">
    <property type="entry name" value="ARM-like"/>
</dbReference>
<comment type="caution">
    <text evidence="7">The sequence shown here is derived from an EMBL/GenBank/DDBJ whole genome shotgun (WGS) entry which is preliminary data.</text>
</comment>
<dbReference type="AlphaFoldDB" id="A0A8H7BR95"/>
<dbReference type="Proteomes" id="UP000605846">
    <property type="component" value="Unassembled WGS sequence"/>
</dbReference>
<dbReference type="GO" id="GO:0006886">
    <property type="term" value="P:intracellular protein transport"/>
    <property type="evidence" value="ECO:0007669"/>
    <property type="project" value="InterPro"/>
</dbReference>
<dbReference type="InterPro" id="IPR028269">
    <property type="entry name" value="AP4E1_C"/>
</dbReference>
<dbReference type="Gene3D" id="1.25.10.10">
    <property type="entry name" value="Leucine-rich Repeat Variant"/>
    <property type="match status" value="1"/>
</dbReference>
<dbReference type="InterPro" id="IPR016024">
    <property type="entry name" value="ARM-type_fold"/>
</dbReference>
<evidence type="ECO:0000313" key="7">
    <source>
        <dbReference type="EMBL" id="KAF7728307.1"/>
    </source>
</evidence>
<organism evidence="7 8">
    <name type="scientific">Apophysomyces ossiformis</name>
    <dbReference type="NCBI Taxonomy" id="679940"/>
    <lineage>
        <taxon>Eukaryota</taxon>
        <taxon>Fungi</taxon>
        <taxon>Fungi incertae sedis</taxon>
        <taxon>Mucoromycota</taxon>
        <taxon>Mucoromycotina</taxon>
        <taxon>Mucoromycetes</taxon>
        <taxon>Mucorales</taxon>
        <taxon>Mucorineae</taxon>
        <taxon>Mucoraceae</taxon>
        <taxon>Apophysomyces</taxon>
    </lineage>
</organism>
<keyword evidence="4" id="KW-0472">Membrane</keyword>
<feature type="region of interest" description="Disordered" evidence="5">
    <location>
        <begin position="666"/>
        <end position="706"/>
    </location>
</feature>
<dbReference type="OrthoDB" id="29308at2759"/>
<evidence type="ECO:0000256" key="2">
    <source>
        <dbReference type="ARBA" id="ARBA00022448"/>
    </source>
</evidence>
<keyword evidence="3" id="KW-0653">Protein transport</keyword>
<dbReference type="SMART" id="SM01356">
    <property type="entry name" value="AP4E_app_platf"/>
    <property type="match status" value="1"/>
</dbReference>
<feature type="compositionally biased region" description="Polar residues" evidence="5">
    <location>
        <begin position="674"/>
        <end position="688"/>
    </location>
</feature>
<proteinExistence type="predicted"/>
<sequence length="835" mass="94636">MARLQSYLKSEYLASHASAEFCGFIKKITEAKSKAVNLLVVSIYRAFQLTFPLAQEEHSYITDELENLSAKMGLPDVSPTKMKDYLIRLIHCFILGYDVDFGIIYAIMMTQSGETPAQRRVGYLVCSLFLERNHELGIMLINSLQRDLKSENYLDKCAALNAICYLDHPETEANVLGATIAAMNYPKQIVRKKAVFALLWLWQRSEALQDRIEPLLKDALNDKDPSVVFAALSAWKVILTEHGDQYRGLLPLFMQVHRMIMSDHLHRSFMYHGVMAPWAQITCLQIYEIYVELGIGSQEQLYQLTLDSLSAVERKVDAAYAIVLQCVKLLSSMDVSVTKENNPFRVLDSFLASPNHNMKYLGLVGVGYVDKGLWTDEWPDRSLITEVVSSAGDDDVLIYKVLNEALDILDKSMTESLLRSMGSTTLSVLSNVAHIKSLAAARKNLNSAYVEIQCGQLKQFLLQEVSDTVLRKQAVDTFYELLKKCHTDQYHSCLLQLAFWVLGDYTYLSSVVSDLDAMRQLQKWVAIMEDEYLQVCGLQAIKQCMLRSKSWLPALKKILLNYRLSPVLEKQQIAHELLALIEDKEFEEELEDVDVLPLMKSQSISANSNRPLVGRYLDEDDNRRVYPRQTLRGITEVHTYPARGLNEYSMDEPTLFMKTDIPRRTEHSTRKLTVATSSRSHVSRQNLGPQIVGGSRSLKEGRKKRDEESMLSSLIALELDEGIEDDSLEEQNTMSHLDTNTFGALWLEYNYEHRLNLGSSFRSMAPGSLASYLSKSWGIQVVEIIGNELIAYVPSGGLDEPVLVYAAFQGRVPEITIRASSDAKLKNFTRGINRQ</sequence>
<feature type="domain" description="AP-4 complex subunit epsilon-1 C-terminal" evidence="6">
    <location>
        <begin position="733"/>
        <end position="830"/>
    </location>
</feature>
<dbReference type="InterPro" id="IPR002553">
    <property type="entry name" value="Clathrin/coatomer_adapt-like_N"/>
</dbReference>
<name>A0A8H7BR95_9FUNG</name>
<dbReference type="SUPFAM" id="SSF48371">
    <property type="entry name" value="ARM repeat"/>
    <property type="match status" value="1"/>
</dbReference>
<dbReference type="GO" id="GO:0030117">
    <property type="term" value="C:membrane coat"/>
    <property type="evidence" value="ECO:0007669"/>
    <property type="project" value="InterPro"/>
</dbReference>
<dbReference type="GO" id="GO:0016192">
    <property type="term" value="P:vesicle-mediated transport"/>
    <property type="evidence" value="ECO:0007669"/>
    <property type="project" value="InterPro"/>
</dbReference>
<accession>A0A8H7BR95</accession>
<evidence type="ECO:0000256" key="4">
    <source>
        <dbReference type="ARBA" id="ARBA00023136"/>
    </source>
</evidence>